<name>A0AAD3S6A7_NEPGR</name>
<dbReference type="EMBL" id="BSYO01000005">
    <property type="protein sequence ID" value="GMH05179.1"/>
    <property type="molecule type" value="Genomic_DNA"/>
</dbReference>
<sequence length="78" mass="8697">MLIKDHREERINLHLQQEQETMARSGAQKRKAAKIRKQKEAQTSNNNGVSPQASGIFCSSTGAAKKLMEELLWAFGAV</sequence>
<evidence type="ECO:0000256" key="1">
    <source>
        <dbReference type="SAM" id="MobiDB-lite"/>
    </source>
</evidence>
<feature type="region of interest" description="Disordered" evidence="1">
    <location>
        <begin position="19"/>
        <end position="54"/>
    </location>
</feature>
<proteinExistence type="predicted"/>
<organism evidence="2 3">
    <name type="scientific">Nepenthes gracilis</name>
    <name type="common">Slender pitcher plant</name>
    <dbReference type="NCBI Taxonomy" id="150966"/>
    <lineage>
        <taxon>Eukaryota</taxon>
        <taxon>Viridiplantae</taxon>
        <taxon>Streptophyta</taxon>
        <taxon>Embryophyta</taxon>
        <taxon>Tracheophyta</taxon>
        <taxon>Spermatophyta</taxon>
        <taxon>Magnoliopsida</taxon>
        <taxon>eudicotyledons</taxon>
        <taxon>Gunneridae</taxon>
        <taxon>Pentapetalae</taxon>
        <taxon>Caryophyllales</taxon>
        <taxon>Nepenthaceae</taxon>
        <taxon>Nepenthes</taxon>
    </lineage>
</organism>
<dbReference type="Proteomes" id="UP001279734">
    <property type="component" value="Unassembled WGS sequence"/>
</dbReference>
<gene>
    <name evidence="2" type="ORF">Nepgr_007019</name>
</gene>
<evidence type="ECO:0000313" key="3">
    <source>
        <dbReference type="Proteomes" id="UP001279734"/>
    </source>
</evidence>
<accession>A0AAD3S6A7</accession>
<evidence type="ECO:0000313" key="2">
    <source>
        <dbReference type="EMBL" id="GMH05179.1"/>
    </source>
</evidence>
<dbReference type="AlphaFoldDB" id="A0AAD3S6A7"/>
<keyword evidence="3" id="KW-1185">Reference proteome</keyword>
<protein>
    <submittedName>
        <fullName evidence="2">Uncharacterized protein</fullName>
    </submittedName>
</protein>
<reference evidence="2" key="1">
    <citation type="submission" date="2023-05" db="EMBL/GenBank/DDBJ databases">
        <title>Nepenthes gracilis genome sequencing.</title>
        <authorList>
            <person name="Fukushima K."/>
        </authorList>
    </citation>
    <scope>NUCLEOTIDE SEQUENCE</scope>
    <source>
        <strain evidence="2">SING2019-196</strain>
    </source>
</reference>
<feature type="compositionally biased region" description="Polar residues" evidence="1">
    <location>
        <begin position="43"/>
        <end position="54"/>
    </location>
</feature>
<feature type="compositionally biased region" description="Basic residues" evidence="1">
    <location>
        <begin position="27"/>
        <end position="37"/>
    </location>
</feature>
<comment type="caution">
    <text evidence="2">The sequence shown here is derived from an EMBL/GenBank/DDBJ whole genome shotgun (WGS) entry which is preliminary data.</text>
</comment>